<evidence type="ECO:0000313" key="3">
    <source>
        <dbReference type="EMBL" id="GMF33425.1"/>
    </source>
</evidence>
<dbReference type="PANTHER" id="PTHR33064:SF37">
    <property type="entry name" value="RIBONUCLEASE H"/>
    <property type="match status" value="1"/>
</dbReference>
<dbReference type="Pfam" id="PF00078">
    <property type="entry name" value="RVT_1"/>
    <property type="match status" value="1"/>
</dbReference>
<comment type="caution">
    <text evidence="3">The sequence shown here is derived from an EMBL/GenBank/DDBJ whole genome shotgun (WGS) entry which is preliminary data.</text>
</comment>
<dbReference type="EMBL" id="BSXT01000739">
    <property type="protein sequence ID" value="GMF33425.1"/>
    <property type="molecule type" value="Genomic_DNA"/>
</dbReference>
<dbReference type="Gene3D" id="3.10.10.10">
    <property type="entry name" value="HIV Type 1 Reverse Transcriptase, subunit A, domain 1"/>
    <property type="match status" value="1"/>
</dbReference>
<dbReference type="InterPro" id="IPR000477">
    <property type="entry name" value="RT_dom"/>
</dbReference>
<reference evidence="3" key="1">
    <citation type="submission" date="2023-04" db="EMBL/GenBank/DDBJ databases">
        <title>Phytophthora fragariaefolia NBRC 109709.</title>
        <authorList>
            <person name="Ichikawa N."/>
            <person name="Sato H."/>
            <person name="Tonouchi N."/>
        </authorList>
    </citation>
    <scope>NUCLEOTIDE SEQUENCE</scope>
    <source>
        <strain evidence="3">NBRC 109709</strain>
    </source>
</reference>
<dbReference type="AlphaFoldDB" id="A0A9W6X883"/>
<dbReference type="Proteomes" id="UP001165121">
    <property type="component" value="Unassembled WGS sequence"/>
</dbReference>
<gene>
    <name evidence="3" type="ORF">Pfra01_000828800</name>
</gene>
<protein>
    <submittedName>
        <fullName evidence="3">Unnamed protein product</fullName>
    </submittedName>
</protein>
<evidence type="ECO:0000313" key="4">
    <source>
        <dbReference type="Proteomes" id="UP001165121"/>
    </source>
</evidence>
<dbReference type="PROSITE" id="PS50878">
    <property type="entry name" value="RT_POL"/>
    <property type="match status" value="1"/>
</dbReference>
<evidence type="ECO:0000259" key="2">
    <source>
        <dbReference type="PROSITE" id="PS50878"/>
    </source>
</evidence>
<keyword evidence="4" id="KW-1185">Reference proteome</keyword>
<dbReference type="InterPro" id="IPR051320">
    <property type="entry name" value="Viral_Replic_Matur_Polypro"/>
</dbReference>
<accession>A0A9W6X883</accession>
<feature type="domain" description="Reverse transcriptase" evidence="2">
    <location>
        <begin position="419"/>
        <end position="618"/>
    </location>
</feature>
<dbReference type="OrthoDB" id="126235at2759"/>
<name>A0A9W6X883_9STRA</name>
<dbReference type="InterPro" id="IPR043502">
    <property type="entry name" value="DNA/RNA_pol_sf"/>
</dbReference>
<evidence type="ECO:0000256" key="1">
    <source>
        <dbReference type="SAM" id="MobiDB-lite"/>
    </source>
</evidence>
<dbReference type="InterPro" id="IPR043128">
    <property type="entry name" value="Rev_trsase/Diguanyl_cyclase"/>
</dbReference>
<dbReference type="Gene3D" id="3.30.70.270">
    <property type="match status" value="2"/>
</dbReference>
<dbReference type="PANTHER" id="PTHR33064">
    <property type="entry name" value="POL PROTEIN"/>
    <property type="match status" value="1"/>
</dbReference>
<organism evidence="3 4">
    <name type="scientific">Phytophthora fragariaefolia</name>
    <dbReference type="NCBI Taxonomy" id="1490495"/>
    <lineage>
        <taxon>Eukaryota</taxon>
        <taxon>Sar</taxon>
        <taxon>Stramenopiles</taxon>
        <taxon>Oomycota</taxon>
        <taxon>Peronosporomycetes</taxon>
        <taxon>Peronosporales</taxon>
        <taxon>Peronosporaceae</taxon>
        <taxon>Phytophthora</taxon>
    </lineage>
</organism>
<dbReference type="CDD" id="cd01647">
    <property type="entry name" value="RT_LTR"/>
    <property type="match status" value="1"/>
</dbReference>
<feature type="region of interest" description="Disordered" evidence="1">
    <location>
        <begin position="220"/>
        <end position="268"/>
    </location>
</feature>
<sequence>METLQLATFDESGDASYSGARFTIVPPYVNDVSHPALVKWKRERQEYEDAIEARCAATGEDKSKALRSVKNWFNREHFKTLCKFEWGTTVDAITEDIIVSELDNIIGNVMNDVIVDVDVVFDARLKMDLLQRDVKARVINYFMLCDEIIMEHGLASTFATATGIKEKCRILEKHLAPAALRDAVDTHIRLVDSTSKSDENALYALVKEKSLEQAKVEQLLSTRKHQPSWTNHGGTTKGSERKPRHNGVQPPSSNKARLNNGDRPPGPVRCHDLKRSLIVGSDPDEFLVGKLLLAELGIDVDHQLEYLAVRGDDDKTFDEPQSMPLYKPTIAGVVMKVVDALVSGAIQRGVIDDYITTRLYTVLHRFGGWRLEVSDDPPARVPPLKIRLKAGASPYRCKVRQYSPEKSEFLDAFNKKLVELGWVFENRESRWCCPALPVKKPSSNEYRQTIDYRPTNALTEPIAGVMPNIEVALEHCRGMMFYAMLDFLKAFWQLPLHESCREYLSYMTDRGIFTPTRVPQGSTDAALHFQSTVQMALEGLVDAIHAVLQKLDEFGFILNRIKCSLFMTEVRWCGRIINKDGIGHDPSRIQALMDIPPPTTAAELQQFICASNWMRANLADYTRVARPLQERLDSALSGTKKTKRAAAGVRSELTV</sequence>
<proteinExistence type="predicted"/>
<dbReference type="SUPFAM" id="SSF56672">
    <property type="entry name" value="DNA/RNA polymerases"/>
    <property type="match status" value="1"/>
</dbReference>